<reference evidence="1 2" key="1">
    <citation type="submission" date="2018-11" db="EMBL/GenBank/DDBJ databases">
        <title>Rufibacter latericius sp. nov., isolated from water in Baiyang Lake.</title>
        <authorList>
            <person name="Yang Y."/>
        </authorList>
    </citation>
    <scope>NUCLEOTIDE SEQUENCE [LARGE SCALE GENOMIC DNA]</scope>
    <source>
        <strain evidence="1 2">MCC P1</strain>
    </source>
</reference>
<gene>
    <name evidence="1" type="ORF">EFA69_06070</name>
</gene>
<proteinExistence type="predicted"/>
<dbReference type="EMBL" id="RJJE01000004">
    <property type="protein sequence ID" value="RNI31763.1"/>
    <property type="molecule type" value="Genomic_DNA"/>
</dbReference>
<dbReference type="AlphaFoldDB" id="A0A3M9N3K0"/>
<sequence>MFTLTAKGLAFCVTACNAKPAQQLQIHSGEHKSAAGEWSSESVSWLMLVCAGVSPLGAASAQGIHDITVMNTLRSIANHFIRHKINKK</sequence>
<dbReference type="Proteomes" id="UP000271010">
    <property type="component" value="Unassembled WGS sequence"/>
</dbReference>
<evidence type="ECO:0000313" key="1">
    <source>
        <dbReference type="EMBL" id="RNI31763.1"/>
    </source>
</evidence>
<keyword evidence="2" id="KW-1185">Reference proteome</keyword>
<organism evidence="1 2">
    <name type="scientific">Rufibacter immobilis</name>
    <dbReference type="NCBI Taxonomy" id="1348778"/>
    <lineage>
        <taxon>Bacteria</taxon>
        <taxon>Pseudomonadati</taxon>
        <taxon>Bacteroidota</taxon>
        <taxon>Cytophagia</taxon>
        <taxon>Cytophagales</taxon>
        <taxon>Hymenobacteraceae</taxon>
        <taxon>Rufibacter</taxon>
    </lineage>
</organism>
<evidence type="ECO:0000313" key="2">
    <source>
        <dbReference type="Proteomes" id="UP000271010"/>
    </source>
</evidence>
<comment type="caution">
    <text evidence="1">The sequence shown here is derived from an EMBL/GenBank/DDBJ whole genome shotgun (WGS) entry which is preliminary data.</text>
</comment>
<protein>
    <submittedName>
        <fullName evidence="1">Uncharacterized protein</fullName>
    </submittedName>
</protein>
<name>A0A3M9N3K0_9BACT</name>
<accession>A0A3M9N3K0</accession>